<dbReference type="GeneID" id="97485597"/>
<reference evidence="1" key="5">
    <citation type="submission" date="2020-09" db="EMBL/GenBank/DDBJ databases">
        <authorList>
            <person name="Sun Q."/>
            <person name="Ohkuma M."/>
        </authorList>
    </citation>
    <scope>NUCLEOTIDE SEQUENCE</scope>
    <source>
        <strain evidence="1">JCM 4434</strain>
    </source>
</reference>
<dbReference type="EMBL" id="JPRF03000070">
    <property type="protein sequence ID" value="OEV33254.1"/>
    <property type="molecule type" value="Genomic_DNA"/>
</dbReference>
<reference evidence="3" key="4">
    <citation type="submission" date="2016-08" db="EMBL/GenBank/DDBJ databases">
        <title>Sequencing, assembly and comparative genomics of S. aureofaciens ATCC 10762.</title>
        <authorList>
            <person name="Gradnigo J.S."/>
            <person name="Johnson N."/>
            <person name="Somerville G.A."/>
        </authorList>
    </citation>
    <scope>NUCLEOTIDE SEQUENCE [LARGE SCALE GENOMIC DNA]</scope>
    <source>
        <strain evidence="3">ATCC 10762 / DSM 40127 / CCM 3239 / JCM 4008 / LMG 5968 / NBRC 12843 / NCIMB 8234 / A-377</strain>
    </source>
</reference>
<accession>A0A1E7MXW8</accession>
<dbReference type="Proteomes" id="UP000610124">
    <property type="component" value="Unassembled WGS sequence"/>
</dbReference>
<organism evidence="2 3">
    <name type="scientific">Kitasatospora aureofaciens</name>
    <name type="common">Streptomyces aureofaciens</name>
    <dbReference type="NCBI Taxonomy" id="1894"/>
    <lineage>
        <taxon>Bacteria</taxon>
        <taxon>Bacillati</taxon>
        <taxon>Actinomycetota</taxon>
        <taxon>Actinomycetes</taxon>
        <taxon>Kitasatosporales</taxon>
        <taxon>Streptomycetaceae</taxon>
        <taxon>Kitasatospora</taxon>
    </lineage>
</organism>
<accession>A0A8H9HM01</accession>
<reference evidence="1" key="1">
    <citation type="journal article" date="2014" name="Int. J. Syst. Evol. Microbiol.">
        <title>Complete genome sequence of Corynebacterium casei LMG S-19264T (=DSM 44701T), isolated from a smear-ripened cheese.</title>
        <authorList>
            <consortium name="US DOE Joint Genome Institute (JGI-PGF)"/>
            <person name="Walter F."/>
            <person name="Albersmeier A."/>
            <person name="Kalinowski J."/>
            <person name="Ruckert C."/>
        </authorList>
    </citation>
    <scope>NUCLEOTIDE SEQUENCE</scope>
    <source>
        <strain evidence="1">JCM 4434</strain>
    </source>
</reference>
<protein>
    <submittedName>
        <fullName evidence="2">Uncharacterized protein</fullName>
    </submittedName>
</protein>
<reference evidence="2" key="3">
    <citation type="submission" date="2016-08" db="EMBL/GenBank/DDBJ databases">
        <title>Sequencing, Assembly and Comparative Genomics of S. aureofaciens ATCC 10762.</title>
        <authorList>
            <person name="Gradnigo J.S."/>
            <person name="Johnson N."/>
            <person name="Somerville G.A."/>
        </authorList>
    </citation>
    <scope>NUCLEOTIDE SEQUENCE [LARGE SCALE GENOMIC DNA]</scope>
    <source>
        <strain evidence="2">ATCC 10762</strain>
    </source>
</reference>
<dbReference type="Proteomes" id="UP000037395">
    <property type="component" value="Unassembled WGS sequence"/>
</dbReference>
<evidence type="ECO:0000313" key="3">
    <source>
        <dbReference type="Proteomes" id="UP000037395"/>
    </source>
</evidence>
<reference evidence="2 3" key="2">
    <citation type="submission" date="2014-07" db="EMBL/GenBank/DDBJ databases">
        <authorList>
            <person name="Zhang J.E."/>
            <person name="Yang H."/>
            <person name="Guo J."/>
            <person name="Deng Z."/>
            <person name="Luo H."/>
            <person name="Luo M."/>
            <person name="Zhao B."/>
        </authorList>
    </citation>
    <scope>NUCLEOTIDE SEQUENCE [LARGE SCALE GENOMIC DNA]</scope>
    <source>
        <strain evidence="2">ATCC 10762</strain>
        <strain evidence="3">ATCC 10762 / DSM 40127 / CCM 3239 / JCM 4008 / LMG 5968 / NBRC 12843 / NCIMB 8234 / A-377</strain>
    </source>
</reference>
<keyword evidence="3" id="KW-1185">Reference proteome</keyword>
<dbReference type="RefSeq" id="WP_030599095.1">
    <property type="nucleotide sequence ID" value="NZ_BMUB01000004.1"/>
</dbReference>
<gene>
    <name evidence="1" type="ORF">GCM10010502_24840</name>
    <name evidence="2" type="ORF">HS99_0039075</name>
</gene>
<evidence type="ECO:0000313" key="1">
    <source>
        <dbReference type="EMBL" id="GGU71960.1"/>
    </source>
</evidence>
<evidence type="ECO:0000313" key="2">
    <source>
        <dbReference type="EMBL" id="OEV33254.1"/>
    </source>
</evidence>
<dbReference type="EMBL" id="BMUB01000004">
    <property type="protein sequence ID" value="GGU71960.1"/>
    <property type="molecule type" value="Genomic_DNA"/>
</dbReference>
<dbReference type="AlphaFoldDB" id="A0A1E7MXW8"/>
<dbReference type="OrthoDB" id="3872145at2"/>
<proteinExistence type="predicted"/>
<sequence length="227" mass="24057">MVRSGRLLALDEDAARLAAVGMVRLGARDRLGATDGTPNGAPHGAPGWTGGLHAASFADAWLSFGDTPAPGLRMPASAVLPTVAELAAELLLRSCGEDAPTALEWLGLHSAEAHERADREGLTHPAEPCALALVWHGVQALTAADGPGHRRRIEERGEAYLRERHRRQDTLALVLCCARIAAAALVELSEGDPQRVDEWLEQDAARAMPRGGPVPLWVPGRPGQPVD</sequence>
<comment type="caution">
    <text evidence="2">The sequence shown here is derived from an EMBL/GenBank/DDBJ whole genome shotgun (WGS) entry which is preliminary data.</text>
</comment>
<name>A0A1E7MXW8_KITAU</name>